<dbReference type="eggNOG" id="ENOG5031C4S">
    <property type="taxonomic scope" value="Bacteria"/>
</dbReference>
<dbReference type="STRING" id="460265.Mnod_0679"/>
<reference evidence="1 2" key="1">
    <citation type="submission" date="2009-01" db="EMBL/GenBank/DDBJ databases">
        <title>Complete sequence of chromosome of Methylobacterium nodulans ORS 2060.</title>
        <authorList>
            <consortium name="US DOE Joint Genome Institute"/>
            <person name="Lucas S."/>
            <person name="Copeland A."/>
            <person name="Lapidus A."/>
            <person name="Glavina del Rio T."/>
            <person name="Dalin E."/>
            <person name="Tice H."/>
            <person name="Bruce D."/>
            <person name="Goodwin L."/>
            <person name="Pitluck S."/>
            <person name="Sims D."/>
            <person name="Brettin T."/>
            <person name="Detter J.C."/>
            <person name="Han C."/>
            <person name="Larimer F."/>
            <person name="Land M."/>
            <person name="Hauser L."/>
            <person name="Kyrpides N."/>
            <person name="Ivanova N."/>
            <person name="Marx C.J."/>
            <person name="Richardson P."/>
        </authorList>
    </citation>
    <scope>NUCLEOTIDE SEQUENCE [LARGE SCALE GENOMIC DNA]</scope>
    <source>
        <strain evidence="2">LMG 21967 / CNCM I-2342 / ORS 2060</strain>
    </source>
</reference>
<evidence type="ECO:0000313" key="1">
    <source>
        <dbReference type="EMBL" id="ACL55711.1"/>
    </source>
</evidence>
<organism evidence="1 2">
    <name type="scientific">Methylobacterium nodulans (strain LMG 21967 / CNCM I-2342 / ORS 2060)</name>
    <dbReference type="NCBI Taxonomy" id="460265"/>
    <lineage>
        <taxon>Bacteria</taxon>
        <taxon>Pseudomonadati</taxon>
        <taxon>Pseudomonadota</taxon>
        <taxon>Alphaproteobacteria</taxon>
        <taxon>Hyphomicrobiales</taxon>
        <taxon>Methylobacteriaceae</taxon>
        <taxon>Methylobacterium</taxon>
    </lineage>
</organism>
<dbReference type="RefSeq" id="WP_015927416.1">
    <property type="nucleotide sequence ID" value="NC_011894.1"/>
</dbReference>
<dbReference type="AlphaFoldDB" id="B8IF00"/>
<proteinExistence type="predicted"/>
<protein>
    <submittedName>
        <fullName evidence="1">Uncharacterized protein</fullName>
    </submittedName>
</protein>
<name>B8IF00_METNO</name>
<dbReference type="KEGG" id="mno:Mnod_0679"/>
<dbReference type="Proteomes" id="UP000008207">
    <property type="component" value="Chromosome"/>
</dbReference>
<sequence length="196" mass="21019">MSLVLKSAPATGRAVVRRALRDLWDQGPTADAAGGAAINLAEPIPLYRLGLNQIDATGGLTQAQHVGWRYLLETAGGDTAVADVGEVGGGETRFASLARGENARRLIEAATLAESVAQQKPEEYEVRILDVPALHVSAIWLAGENNIFIPYLDMKRLRGAKVDVADDFLNTLASRAQTLTKALSQMDQRPDFRSGP</sequence>
<dbReference type="HOGENOM" id="CLU_1394932_0_0_5"/>
<evidence type="ECO:0000313" key="2">
    <source>
        <dbReference type="Proteomes" id="UP000008207"/>
    </source>
</evidence>
<accession>B8IF00</accession>
<keyword evidence="2" id="KW-1185">Reference proteome</keyword>
<dbReference type="OrthoDB" id="4540313at2"/>
<dbReference type="EMBL" id="CP001349">
    <property type="protein sequence ID" value="ACL55711.1"/>
    <property type="molecule type" value="Genomic_DNA"/>
</dbReference>
<gene>
    <name evidence="1" type="ordered locus">Mnod_0679</name>
</gene>